<keyword evidence="5" id="KW-0411">Iron-sulfur</keyword>
<dbReference type="KEGG" id="aagg:ETAA8_10780"/>
<evidence type="ECO:0000256" key="5">
    <source>
        <dbReference type="ARBA" id="ARBA00023014"/>
    </source>
</evidence>
<evidence type="ECO:0000256" key="4">
    <source>
        <dbReference type="ARBA" id="ARBA00023004"/>
    </source>
</evidence>
<feature type="domain" description="4Fe-4S ferredoxin-type" evidence="8">
    <location>
        <begin position="170"/>
        <end position="201"/>
    </location>
</feature>
<dbReference type="AlphaFoldDB" id="A0A517Y716"/>
<dbReference type="GO" id="GO:0009055">
    <property type="term" value="F:electron transfer activity"/>
    <property type="evidence" value="ECO:0007669"/>
    <property type="project" value="InterPro"/>
</dbReference>
<name>A0A517Y716_9BACT</name>
<evidence type="ECO:0000256" key="1">
    <source>
        <dbReference type="ARBA" id="ARBA00001927"/>
    </source>
</evidence>
<dbReference type="OrthoDB" id="9804391at2"/>
<evidence type="ECO:0000313" key="10">
    <source>
        <dbReference type="Proteomes" id="UP000315017"/>
    </source>
</evidence>
<dbReference type="SUPFAM" id="SSF54292">
    <property type="entry name" value="2Fe-2S ferredoxin-like"/>
    <property type="match status" value="1"/>
</dbReference>
<dbReference type="Pfam" id="PF13085">
    <property type="entry name" value="Fer2_3"/>
    <property type="match status" value="1"/>
</dbReference>
<evidence type="ECO:0000256" key="3">
    <source>
        <dbReference type="ARBA" id="ARBA00022723"/>
    </source>
</evidence>
<dbReference type="Proteomes" id="UP000315017">
    <property type="component" value="Chromosome"/>
</dbReference>
<dbReference type="PROSITE" id="PS51379">
    <property type="entry name" value="4FE4S_FER_2"/>
    <property type="match status" value="1"/>
</dbReference>
<comment type="similarity">
    <text evidence="2">Belongs to the succinate dehydrogenase/fumarate reductase iron-sulfur protein family.</text>
</comment>
<dbReference type="GO" id="GO:0022904">
    <property type="term" value="P:respiratory electron transport chain"/>
    <property type="evidence" value="ECO:0007669"/>
    <property type="project" value="TreeGrafter"/>
</dbReference>
<dbReference type="RefSeq" id="WP_145085876.1">
    <property type="nucleotide sequence ID" value="NZ_CP036274.1"/>
</dbReference>
<dbReference type="InterPro" id="IPR012675">
    <property type="entry name" value="Beta-grasp_dom_sf"/>
</dbReference>
<evidence type="ECO:0000256" key="2">
    <source>
        <dbReference type="ARBA" id="ARBA00009433"/>
    </source>
</evidence>
<feature type="region of interest" description="Disordered" evidence="7">
    <location>
        <begin position="1"/>
        <end position="21"/>
    </location>
</feature>
<keyword evidence="4" id="KW-0408">Iron</keyword>
<dbReference type="Gene3D" id="3.10.20.30">
    <property type="match status" value="1"/>
</dbReference>
<sequence length="297" mass="32368">MADSHHANGHGSNGHAHGAEPAAKPDTFEVRILRQDAPGEPSYWERHTVKYESDMNVISVLQRIAAKATSSEGKRVAPVAWDCNCLEEVCGACTMVINGKVRQSCSALVDKLLTDHPAEIELQPMTKFPVVRDLVVDRGRLFRALQKVNAWIPVDGYYDLGPGPKVPASIQEQTYPLSECMSCGCCLEACPQYLKVELVRDEGETEEAYQARKNKTFDSEFVGAHAISQAMLFNMHPTGAMNAGDRLEALTAEGGIQVCGNAQNCVAVCPKRIPLTTSIARAGRATTLHTLKKWFGG</sequence>
<dbReference type="Pfam" id="PF13183">
    <property type="entry name" value="Fer4_8"/>
    <property type="match status" value="1"/>
</dbReference>
<dbReference type="InterPro" id="IPR025192">
    <property type="entry name" value="Succ_DH/fum_Rdtase_N"/>
</dbReference>
<protein>
    <submittedName>
        <fullName evidence="9">Fumarate reductase iron-sulfur subunit</fullName>
    </submittedName>
</protein>
<dbReference type="GO" id="GO:0009060">
    <property type="term" value="P:aerobic respiration"/>
    <property type="evidence" value="ECO:0007669"/>
    <property type="project" value="TreeGrafter"/>
</dbReference>
<evidence type="ECO:0000256" key="7">
    <source>
        <dbReference type="SAM" id="MobiDB-lite"/>
    </source>
</evidence>
<dbReference type="FunFam" id="1.10.1060.10:FF:000005">
    <property type="entry name" value="Succinate dehydrogenase iron-sulfur subunit"/>
    <property type="match status" value="1"/>
</dbReference>
<dbReference type="GO" id="GO:0046872">
    <property type="term" value="F:metal ion binding"/>
    <property type="evidence" value="ECO:0007669"/>
    <property type="project" value="UniProtKB-KW"/>
</dbReference>
<dbReference type="InterPro" id="IPR009051">
    <property type="entry name" value="Helical_ferredxn"/>
</dbReference>
<reference evidence="9 10" key="1">
    <citation type="submission" date="2019-02" db="EMBL/GenBank/DDBJ databases">
        <title>Deep-cultivation of Planctomycetes and their phenomic and genomic characterization uncovers novel biology.</title>
        <authorList>
            <person name="Wiegand S."/>
            <person name="Jogler M."/>
            <person name="Boedeker C."/>
            <person name="Pinto D."/>
            <person name="Vollmers J."/>
            <person name="Rivas-Marin E."/>
            <person name="Kohn T."/>
            <person name="Peeters S.H."/>
            <person name="Heuer A."/>
            <person name="Rast P."/>
            <person name="Oberbeckmann S."/>
            <person name="Bunk B."/>
            <person name="Jeske O."/>
            <person name="Meyerdierks A."/>
            <person name="Storesund J.E."/>
            <person name="Kallscheuer N."/>
            <person name="Luecker S."/>
            <person name="Lage O.M."/>
            <person name="Pohl T."/>
            <person name="Merkel B.J."/>
            <person name="Hornburger P."/>
            <person name="Mueller R.-W."/>
            <person name="Bruemmer F."/>
            <person name="Labrenz M."/>
            <person name="Spormann A.M."/>
            <person name="Op den Camp H."/>
            <person name="Overmann J."/>
            <person name="Amann R."/>
            <person name="Jetten M.S.M."/>
            <person name="Mascher T."/>
            <person name="Medema M.H."/>
            <person name="Devos D.P."/>
            <person name="Kaster A.-K."/>
            <person name="Ovreas L."/>
            <person name="Rohde M."/>
            <person name="Galperin M.Y."/>
            <person name="Jogler C."/>
        </authorList>
    </citation>
    <scope>NUCLEOTIDE SEQUENCE [LARGE SCALE GENOMIC DNA]</scope>
    <source>
        <strain evidence="9 10">ETA_A8</strain>
    </source>
</reference>
<evidence type="ECO:0000256" key="6">
    <source>
        <dbReference type="ARBA" id="ARBA00034078"/>
    </source>
</evidence>
<dbReference type="SUPFAM" id="SSF46548">
    <property type="entry name" value="alpha-helical ferredoxin"/>
    <property type="match status" value="1"/>
</dbReference>
<dbReference type="InterPro" id="IPR050573">
    <property type="entry name" value="SDH/FRD_Iron-Sulfur"/>
</dbReference>
<dbReference type="InterPro" id="IPR017900">
    <property type="entry name" value="4Fe4S_Fe_S_CS"/>
</dbReference>
<dbReference type="PANTHER" id="PTHR11921:SF29">
    <property type="entry name" value="SUCCINATE DEHYDROGENASE [UBIQUINONE] IRON-SULFUR SUBUNIT, MITOCHONDRIAL"/>
    <property type="match status" value="1"/>
</dbReference>
<evidence type="ECO:0000259" key="8">
    <source>
        <dbReference type="PROSITE" id="PS51379"/>
    </source>
</evidence>
<dbReference type="Gene3D" id="1.10.1060.10">
    <property type="entry name" value="Alpha-helical ferredoxin"/>
    <property type="match status" value="1"/>
</dbReference>
<accession>A0A517Y716</accession>
<comment type="cofactor">
    <cofactor evidence="6">
        <name>[2Fe-2S] cluster</name>
        <dbReference type="ChEBI" id="CHEBI:190135"/>
    </cofactor>
</comment>
<proteinExistence type="inferred from homology"/>
<dbReference type="FunFam" id="3.10.20.30:FF:000018">
    <property type="entry name" value="Succinate dehydrogenase iron-sulfur subunit"/>
    <property type="match status" value="1"/>
</dbReference>
<dbReference type="InterPro" id="IPR017896">
    <property type="entry name" value="4Fe4S_Fe-S-bd"/>
</dbReference>
<gene>
    <name evidence="9" type="primary">frdB_2</name>
    <name evidence="9" type="ORF">ETAA8_10780</name>
</gene>
<evidence type="ECO:0000313" key="9">
    <source>
        <dbReference type="EMBL" id="QDU26006.1"/>
    </source>
</evidence>
<dbReference type="PANTHER" id="PTHR11921">
    <property type="entry name" value="SUCCINATE DEHYDROGENASE IRON-SULFUR PROTEIN"/>
    <property type="match status" value="1"/>
</dbReference>
<dbReference type="NCBIfam" id="NF006391">
    <property type="entry name" value="PRK08640.1"/>
    <property type="match status" value="1"/>
</dbReference>
<dbReference type="PROSITE" id="PS00198">
    <property type="entry name" value="4FE4S_FER_1"/>
    <property type="match status" value="1"/>
</dbReference>
<keyword evidence="10" id="KW-1185">Reference proteome</keyword>
<dbReference type="GO" id="GO:0051536">
    <property type="term" value="F:iron-sulfur cluster binding"/>
    <property type="evidence" value="ECO:0007669"/>
    <property type="project" value="UniProtKB-KW"/>
</dbReference>
<dbReference type="InterPro" id="IPR036010">
    <property type="entry name" value="2Fe-2S_ferredoxin-like_sf"/>
</dbReference>
<keyword evidence="3" id="KW-0479">Metal-binding</keyword>
<comment type="cofactor">
    <cofactor evidence="1">
        <name>[3Fe-4S] cluster</name>
        <dbReference type="ChEBI" id="CHEBI:21137"/>
    </cofactor>
</comment>
<organism evidence="9 10">
    <name type="scientific">Anatilimnocola aggregata</name>
    <dbReference type="NCBI Taxonomy" id="2528021"/>
    <lineage>
        <taxon>Bacteria</taxon>
        <taxon>Pseudomonadati</taxon>
        <taxon>Planctomycetota</taxon>
        <taxon>Planctomycetia</taxon>
        <taxon>Pirellulales</taxon>
        <taxon>Pirellulaceae</taxon>
        <taxon>Anatilimnocola</taxon>
    </lineage>
</organism>
<dbReference type="EMBL" id="CP036274">
    <property type="protein sequence ID" value="QDU26006.1"/>
    <property type="molecule type" value="Genomic_DNA"/>
</dbReference>